<dbReference type="EMBL" id="AP009384">
    <property type="protein sequence ID" value="BAF87704.1"/>
    <property type="molecule type" value="Genomic_DNA"/>
</dbReference>
<accession>A8I497</accession>
<evidence type="ECO:0000256" key="3">
    <source>
        <dbReference type="ARBA" id="ARBA00012687"/>
    </source>
</evidence>
<dbReference type="eggNOG" id="COG0763">
    <property type="taxonomic scope" value="Bacteria"/>
</dbReference>
<evidence type="ECO:0000256" key="9">
    <source>
        <dbReference type="ARBA" id="ARBA00023098"/>
    </source>
</evidence>
<reference evidence="13" key="2">
    <citation type="submission" date="2007-04" db="EMBL/GenBank/DDBJ databases">
        <title>Complete genome sequence of the nitrogen-fixing bacterium Azorhizobium caulinodans ORS571.</title>
        <authorList>
            <person name="Lee K.B."/>
            <person name="Backer P.D."/>
            <person name="Aono T."/>
            <person name="Liu C.T."/>
            <person name="Suzuki S."/>
            <person name="Suzuki T."/>
            <person name="Kaneko T."/>
            <person name="Yamada M."/>
            <person name="Tabata S."/>
            <person name="Kupfer D.M."/>
            <person name="Najar F.Z."/>
            <person name="Wiley G.B."/>
            <person name="Roe B."/>
            <person name="Binnewies T."/>
            <person name="Ussery D."/>
            <person name="Vereecke D."/>
            <person name="Gevers D."/>
            <person name="Holsters M."/>
            <person name="Oyaizu H."/>
        </authorList>
    </citation>
    <scope>NUCLEOTIDE SEQUENCE [LARGE SCALE GENOMIC DNA]</scope>
    <source>
        <strain evidence="13">ATCC 43989 / DSM 5975 / JCM 20966 / LMG 6465 / NBRC 14845 / NCIMB 13405 / ORS 571</strain>
    </source>
</reference>
<reference evidence="12 13" key="4">
    <citation type="journal article" date="2009" name="Appl. Environ. Microbiol.">
        <title>Comparative genome-wide transcriptional profiling of Azorhizobium caulinodans ORS571 grown under free-living and symbiotic conditions.</title>
        <authorList>
            <person name="Tsukada S."/>
            <person name="Aono T."/>
            <person name="Akiba N."/>
            <person name="Lee KB."/>
            <person name="Liu CT."/>
            <person name="Toyazaki H."/>
            <person name="Oyaizu H."/>
        </authorList>
    </citation>
    <scope>NUCLEOTIDE SEQUENCE [LARGE SCALE GENOMIC DNA]</scope>
    <source>
        <strain evidence="13">ATCC 43989 / DSM 5975 / JCM 20966 / LMG 6465 / NBRC 14845 / NCIMB 13405 / ORS 571</strain>
    </source>
</reference>
<evidence type="ECO:0000313" key="12">
    <source>
        <dbReference type="EMBL" id="BAF87704.1"/>
    </source>
</evidence>
<dbReference type="STRING" id="438753.AZC_1706"/>
<evidence type="ECO:0000256" key="7">
    <source>
        <dbReference type="ARBA" id="ARBA00022676"/>
    </source>
</evidence>
<sequence>MSAPGKPLDIFVVAGEESGDVLGGALLAALKVQAPQGVTFRGIGGTRMAGQGLKSLFPMDDLTAIGFGAVLSKLRTILKRLKETVEAICAAPPDVLVLIDAPDFTHRVAAKVRKRRPDIPIVKYVSPTVWAWRSGRAKAMRPYTDRLLALLPFEPEVHERLGGPVTDYVGHPLLEHLEDLRPSAEEVVRRASDPPLVLALPGSRRAELERLGAIFGEALGRVAVERPIEVVLPTLPRLVPKVLAMVASWPVPVRIVTDAGEKHAVFRQARAALAASGTVTLELGLAGVPTVAAYKLSEWEAKIAPHVLHLTTVILANLVIGENVVPEFLQKDCTPEKLSAALLETLAEGPARTRQLEGFAKLDTIMGADDAPPSQRAAAVVLEAAAARRH</sequence>
<dbReference type="RefSeq" id="WP_012170234.1">
    <property type="nucleotide sequence ID" value="NC_009937.1"/>
</dbReference>
<dbReference type="GO" id="GO:0005543">
    <property type="term" value="F:phospholipid binding"/>
    <property type="evidence" value="ECO:0007669"/>
    <property type="project" value="TreeGrafter"/>
</dbReference>
<organism evidence="12 13">
    <name type="scientific">Azorhizobium caulinodans (strain ATCC 43989 / DSM 5975 / JCM 20966 / LMG 6465 / NBRC 14845 / NCIMB 13405 / ORS 571)</name>
    <dbReference type="NCBI Taxonomy" id="438753"/>
    <lineage>
        <taxon>Bacteria</taxon>
        <taxon>Pseudomonadati</taxon>
        <taxon>Pseudomonadota</taxon>
        <taxon>Alphaproteobacteria</taxon>
        <taxon>Hyphomicrobiales</taxon>
        <taxon>Xanthobacteraceae</taxon>
        <taxon>Azorhizobium</taxon>
    </lineage>
</organism>
<evidence type="ECO:0000256" key="5">
    <source>
        <dbReference type="ARBA" id="ARBA00022516"/>
    </source>
</evidence>
<evidence type="ECO:0000256" key="10">
    <source>
        <dbReference type="ARBA" id="ARBA00048975"/>
    </source>
</evidence>
<name>A8I497_AZOC5</name>
<dbReference type="PANTHER" id="PTHR30372">
    <property type="entry name" value="LIPID-A-DISACCHARIDE SYNTHASE"/>
    <property type="match status" value="1"/>
</dbReference>
<evidence type="ECO:0000256" key="6">
    <source>
        <dbReference type="ARBA" id="ARBA00022556"/>
    </source>
</evidence>
<keyword evidence="7" id="KW-0328">Glycosyltransferase</keyword>
<dbReference type="HOGENOM" id="CLU_036577_3_0_5"/>
<reference evidence="12 13" key="5">
    <citation type="journal article" date="2010" name="Appl. Environ. Microbiol.">
        <title>phrR-like gene praR of Azorhizobium caulinodans ORS571 is essential for symbiosis with Sesbania rostrata and is involved in expression of reb genes.</title>
        <authorList>
            <person name="Akiba N."/>
            <person name="Aono T."/>
            <person name="Toyazaki H."/>
            <person name="Sato S."/>
            <person name="Oyaizu H."/>
        </authorList>
    </citation>
    <scope>NUCLEOTIDE SEQUENCE [LARGE SCALE GENOMIC DNA]</scope>
    <source>
        <strain evidence="13">ATCC 43989 / DSM 5975 / JCM 20966 / LMG 6465 / NBRC 14845 / NCIMB 13405 / ORS 571</strain>
    </source>
</reference>
<gene>
    <name evidence="12" type="ordered locus">AZC_1706</name>
</gene>
<dbReference type="GO" id="GO:0016020">
    <property type="term" value="C:membrane"/>
    <property type="evidence" value="ECO:0007669"/>
    <property type="project" value="GOC"/>
</dbReference>
<dbReference type="Proteomes" id="UP000000270">
    <property type="component" value="Chromosome"/>
</dbReference>
<dbReference type="CAZy" id="GT19">
    <property type="family name" value="Glycosyltransferase Family 19"/>
</dbReference>
<evidence type="ECO:0000256" key="8">
    <source>
        <dbReference type="ARBA" id="ARBA00022679"/>
    </source>
</evidence>
<proteinExistence type="inferred from homology"/>
<evidence type="ECO:0000256" key="1">
    <source>
        <dbReference type="ARBA" id="ARBA00002056"/>
    </source>
</evidence>
<dbReference type="Pfam" id="PF02684">
    <property type="entry name" value="LpxB"/>
    <property type="match status" value="1"/>
</dbReference>
<dbReference type="SUPFAM" id="SSF53756">
    <property type="entry name" value="UDP-Glycosyltransferase/glycogen phosphorylase"/>
    <property type="match status" value="1"/>
</dbReference>
<protein>
    <recommendedName>
        <fullName evidence="4 11">Lipid-A-disaccharide synthase</fullName>
        <ecNumber evidence="3 11">2.4.1.182</ecNumber>
    </recommendedName>
</protein>
<dbReference type="GO" id="GO:0008915">
    <property type="term" value="F:lipid-A-disaccharide synthase activity"/>
    <property type="evidence" value="ECO:0007669"/>
    <property type="project" value="UniProtKB-UniRule"/>
</dbReference>
<comment type="catalytic activity">
    <reaction evidence="10">
        <text>a lipid X + a UDP-2-N,3-O-bis[(3R)-3-hydroxyacyl]-alpha-D-glucosamine = a lipid A disaccharide + UDP + H(+)</text>
        <dbReference type="Rhea" id="RHEA:67828"/>
        <dbReference type="ChEBI" id="CHEBI:15378"/>
        <dbReference type="ChEBI" id="CHEBI:58223"/>
        <dbReference type="ChEBI" id="CHEBI:137748"/>
        <dbReference type="ChEBI" id="CHEBI:176338"/>
        <dbReference type="ChEBI" id="CHEBI:176343"/>
        <dbReference type="EC" id="2.4.1.182"/>
    </reaction>
</comment>
<keyword evidence="5" id="KW-0444">Lipid biosynthesis</keyword>
<keyword evidence="8 12" id="KW-0808">Transferase</keyword>
<dbReference type="EC" id="2.4.1.182" evidence="3 11"/>
<keyword evidence="13" id="KW-1185">Reference proteome</keyword>
<comment type="function">
    <text evidence="1">Condensation of UDP-2,3-diacylglucosamine and 2,3-diacylglucosamine-1-phosphate to form lipid A disaccharide, a precursor of lipid A, a phosphorylated glycolipid that anchors the lipopolysaccharide to the outer membrane of the cell.</text>
</comment>
<dbReference type="AlphaFoldDB" id="A8I497"/>
<comment type="similarity">
    <text evidence="2">Belongs to the LpxB family.</text>
</comment>
<evidence type="ECO:0000313" key="13">
    <source>
        <dbReference type="Proteomes" id="UP000000270"/>
    </source>
</evidence>
<dbReference type="NCBIfam" id="TIGR00215">
    <property type="entry name" value="lpxB"/>
    <property type="match status" value="1"/>
</dbReference>
<keyword evidence="6" id="KW-0441">Lipid A biosynthesis</keyword>
<evidence type="ECO:0000256" key="11">
    <source>
        <dbReference type="NCBIfam" id="TIGR00215"/>
    </source>
</evidence>
<reference evidence="12 13" key="6">
    <citation type="journal article" date="2011" name="Appl. Environ. Microbiol.">
        <title>Involvement of the azorhizobial chromosome partition gene (parA) in the onset of bacteroid differentiation during Sesbania rostrata stem nodule development.</title>
        <authorList>
            <person name="Liu CT."/>
            <person name="Lee KB."/>
            <person name="Wang YS."/>
            <person name="Peng MH."/>
            <person name="Lee KT."/>
            <person name="Suzuki S."/>
            <person name="Suzuki T."/>
            <person name="Oyaizu H."/>
        </authorList>
    </citation>
    <scope>NUCLEOTIDE SEQUENCE [LARGE SCALE GENOMIC DNA]</scope>
    <source>
        <strain evidence="13">ATCC 43989 / DSM 5975 / JCM 20966 / LMG 6465 / NBRC 14845 / NCIMB 13405 / ORS 571</strain>
    </source>
</reference>
<evidence type="ECO:0000256" key="2">
    <source>
        <dbReference type="ARBA" id="ARBA00007868"/>
    </source>
</evidence>
<dbReference type="InterPro" id="IPR003835">
    <property type="entry name" value="Glyco_trans_19"/>
</dbReference>
<dbReference type="KEGG" id="azc:AZC_1706"/>
<dbReference type="PANTHER" id="PTHR30372:SF4">
    <property type="entry name" value="LIPID-A-DISACCHARIDE SYNTHASE, MITOCHONDRIAL-RELATED"/>
    <property type="match status" value="1"/>
</dbReference>
<dbReference type="GO" id="GO:0009245">
    <property type="term" value="P:lipid A biosynthetic process"/>
    <property type="evidence" value="ECO:0007669"/>
    <property type="project" value="UniProtKB-UniRule"/>
</dbReference>
<evidence type="ECO:0000256" key="4">
    <source>
        <dbReference type="ARBA" id="ARBA00020902"/>
    </source>
</evidence>
<reference evidence="12 13" key="1">
    <citation type="journal article" date="2007" name="Appl. Environ. Microbiol.">
        <title>Rhizobial factors required for stem nodule maturation and maintenance in Sesbania rostrata-Azorhizobium caulinodans ORS571 symbiosis.</title>
        <authorList>
            <person name="Suzuki S."/>
            <person name="Aono T."/>
            <person name="Lee KB."/>
            <person name="Suzuki T."/>
            <person name="Liu CT."/>
            <person name="Miwa H."/>
            <person name="Wakao S."/>
            <person name="Iki T."/>
            <person name="Oyaizu H."/>
        </authorList>
    </citation>
    <scope>NUCLEOTIDE SEQUENCE [LARGE SCALE GENOMIC DNA]</scope>
    <source>
        <strain evidence="13">ATCC 43989 / DSM 5975 / JCM 20966 / LMG 6465 / NBRC 14845 / NCIMB 13405 / ORS 571</strain>
    </source>
</reference>
<reference evidence="12 13" key="3">
    <citation type="journal article" date="2008" name="BMC Genomics">
        <title>The genome of the versatile nitrogen fixer Azorhizobium caulinodans ORS571.</title>
        <authorList>
            <person name="Lee KB."/>
            <person name="Backer P.D."/>
            <person name="Aono T."/>
            <person name="Liu CT."/>
            <person name="Suzuki S."/>
            <person name="Suzuki T."/>
            <person name="Kaneko T."/>
            <person name="Yamada M."/>
            <person name="Tabata S."/>
            <person name="Kupfer D.M."/>
            <person name="Najar F.Z."/>
            <person name="Wiley G.B."/>
            <person name="Roe B."/>
            <person name="Binnewies T.T."/>
            <person name="Ussery D.W."/>
            <person name="D'Haeze W."/>
            <person name="Herder J.D."/>
            <person name="Gevers D."/>
            <person name="Vereecke D."/>
            <person name="Holsters M."/>
            <person name="Oyaizu H."/>
        </authorList>
    </citation>
    <scope>NUCLEOTIDE SEQUENCE [LARGE SCALE GENOMIC DNA]</scope>
    <source>
        <strain evidence="13">ATCC 43989 / DSM 5975 / JCM 20966 / LMG 6465 / NBRC 14845 / NCIMB 13405 / ORS 571</strain>
    </source>
</reference>
<keyword evidence="9" id="KW-0443">Lipid metabolism</keyword>